<evidence type="ECO:0000313" key="3">
    <source>
        <dbReference type="Proteomes" id="UP000037600"/>
    </source>
</evidence>
<keyword evidence="3" id="KW-1185">Reference proteome</keyword>
<accession>A0A0J8GRM1</accession>
<gene>
    <name evidence="2" type="ORF">XM47_17075</name>
</gene>
<evidence type="ECO:0000313" key="2">
    <source>
        <dbReference type="EMBL" id="KMT63939.1"/>
    </source>
</evidence>
<name>A0A0J8GRM1_9ALTE</name>
<reference evidence="2 3" key="1">
    <citation type="submission" date="2015-04" db="EMBL/GenBank/DDBJ databases">
        <title>Draft Genome Sequence of the Novel Agar-Digesting Marine Bacterium Q1.</title>
        <authorList>
            <person name="Li Y."/>
            <person name="Li D."/>
            <person name="Chen G."/>
            <person name="Du Z."/>
        </authorList>
    </citation>
    <scope>NUCLEOTIDE SEQUENCE [LARGE SCALE GENOMIC DNA]</scope>
    <source>
        <strain evidence="2 3">Q1</strain>
    </source>
</reference>
<dbReference type="EMBL" id="LAZL01000036">
    <property type="protein sequence ID" value="KMT63939.1"/>
    <property type="molecule type" value="Genomic_DNA"/>
</dbReference>
<keyword evidence="1" id="KW-0732">Signal</keyword>
<feature type="signal peptide" evidence="1">
    <location>
        <begin position="1"/>
        <end position="23"/>
    </location>
</feature>
<dbReference type="Proteomes" id="UP000037600">
    <property type="component" value="Unassembled WGS sequence"/>
</dbReference>
<dbReference type="OrthoDB" id="101884at2"/>
<dbReference type="Pfam" id="PF06082">
    <property type="entry name" value="YjbH"/>
    <property type="match status" value="2"/>
</dbReference>
<feature type="chain" id="PRO_5005298517" evidence="1">
    <location>
        <begin position="24"/>
        <end position="702"/>
    </location>
</feature>
<dbReference type="RefSeq" id="WP_048695261.1">
    <property type="nucleotide sequence ID" value="NZ_KQ130507.1"/>
</dbReference>
<dbReference type="InterPro" id="IPR010344">
    <property type="entry name" value="YbjH"/>
</dbReference>
<organism evidence="2 3">
    <name type="scientific">Catenovulum maritimum</name>
    <dbReference type="NCBI Taxonomy" id="1513271"/>
    <lineage>
        <taxon>Bacteria</taxon>
        <taxon>Pseudomonadati</taxon>
        <taxon>Pseudomonadota</taxon>
        <taxon>Gammaproteobacteria</taxon>
        <taxon>Alteromonadales</taxon>
        <taxon>Alteromonadaceae</taxon>
        <taxon>Catenovulum</taxon>
    </lineage>
</organism>
<dbReference type="PATRIC" id="fig|1513271.3.peg.3504"/>
<proteinExistence type="predicted"/>
<sequence length="702" mass="78314">MNRIPLLPLAIILGISSTNAAHAVDEFINYQGITGAINTPSANTLQTGTFNFLYSKQVERLGKYNDFHSFTFSAGLYDFLEVSGRNATYSKDLGYGSDLSANVKLKMSFIPKDWFSLAIGSQDLGGAANNYGTDYAVLTKSFLQEQLSISAGISHSDSALGRMDGGFASVRYQPTEWLQLQAEYDAVDYNLGVSFATPLDWLNHKAQFNGSILLTSSNDDLTDNLYYGLGFSIPLSSSVTHNLSSVHSEFKEVEQQTVTFSSLAPQAENELFDQLSQAKARLVEFGFEDVSVGYSGNAKLFVSLSNLSTFGRNRLDSLGYVLGLLSDTVSISKLEYNLDFTENGIVTEAYQGTLDNYKAFLQGAANSGVIVHTESLTDKNLVTWVGEKNENSVLFKPRVTLSPDLSTTMGTEFGVFDASVALSTQIQFDLWKGASVNLKQVNQFYETKDFKDGEVYEKYKQASGLSELSLSQTFKLPANIFNMTTLGKFRHDYNFVKNESYWASLDGKHRVEVLLGRYTFGGTAPSIVSCNEFFQFCRDLIEANRIEIPDKNIGIVSYKHYVPKLDLLMRFDAGKYWQADTGFSAELERHFGDTTVRLRYKNTDTADGINNEFIGLSFSVPLTPRKEFNKKYITVRGANKFVYGVTTLIGKDHNRLTPGTADTAYMANQNIANLYFNNHRSGQAYLDRNQDRLKDVYQQYLK</sequence>
<protein>
    <submittedName>
        <fullName evidence="2">Uncharacterized protein</fullName>
    </submittedName>
</protein>
<evidence type="ECO:0000256" key="1">
    <source>
        <dbReference type="SAM" id="SignalP"/>
    </source>
</evidence>
<comment type="caution">
    <text evidence="2">The sequence shown here is derived from an EMBL/GenBank/DDBJ whole genome shotgun (WGS) entry which is preliminary data.</text>
</comment>
<dbReference type="AlphaFoldDB" id="A0A0J8GRM1"/>